<proteinExistence type="predicted"/>
<evidence type="ECO:0000313" key="2">
    <source>
        <dbReference type="Proteomes" id="UP001157069"/>
    </source>
</evidence>
<organism evidence="1 2">
    <name type="scientific">Homoserinibacter gongjuensis</name>
    <dbReference type="NCBI Taxonomy" id="1162968"/>
    <lineage>
        <taxon>Bacteria</taxon>
        <taxon>Bacillati</taxon>
        <taxon>Actinomycetota</taxon>
        <taxon>Actinomycetes</taxon>
        <taxon>Micrococcales</taxon>
        <taxon>Microbacteriaceae</taxon>
        <taxon>Homoserinibacter</taxon>
    </lineage>
</organism>
<accession>A0ABQ6JXL8</accession>
<comment type="caution">
    <text evidence="1">The sequence shown here is derived from an EMBL/GenBank/DDBJ whole genome shotgun (WGS) entry which is preliminary data.</text>
</comment>
<name>A0ABQ6JXL8_9MICO</name>
<evidence type="ECO:0000313" key="1">
    <source>
        <dbReference type="EMBL" id="GMA93057.1"/>
    </source>
</evidence>
<keyword evidence="2" id="KW-1185">Reference proteome</keyword>
<gene>
    <name evidence="1" type="ORF">GCM10025869_35860</name>
</gene>
<dbReference type="Proteomes" id="UP001157069">
    <property type="component" value="Unassembled WGS sequence"/>
</dbReference>
<sequence length="110" mass="12361">MWWAGSSEPAHCGRSGRRLTLGLVLLQQPLRHIAREPTDPTAHIIDRLPADTHRDPHAFSTLRDRVVADVDRGFRPALRLQSLALHRDAQHTVETCDVSPRALDRLCDSS</sequence>
<protein>
    <submittedName>
        <fullName evidence="1">Uncharacterized protein</fullName>
    </submittedName>
</protein>
<reference evidence="2" key="1">
    <citation type="journal article" date="2019" name="Int. J. Syst. Evol. Microbiol.">
        <title>The Global Catalogue of Microorganisms (GCM) 10K type strain sequencing project: providing services to taxonomists for standard genome sequencing and annotation.</title>
        <authorList>
            <consortium name="The Broad Institute Genomics Platform"/>
            <consortium name="The Broad Institute Genome Sequencing Center for Infectious Disease"/>
            <person name="Wu L."/>
            <person name="Ma J."/>
        </authorList>
    </citation>
    <scope>NUCLEOTIDE SEQUENCE [LARGE SCALE GENOMIC DNA]</scope>
    <source>
        <strain evidence="2">NBRC 108755</strain>
    </source>
</reference>
<dbReference type="EMBL" id="BSVA01000001">
    <property type="protein sequence ID" value="GMA93057.1"/>
    <property type="molecule type" value="Genomic_DNA"/>
</dbReference>